<protein>
    <submittedName>
        <fullName evidence="3">EB domain-containing protein</fullName>
    </submittedName>
</protein>
<dbReference type="WBParaSite" id="TMUE_3000013653.1">
    <property type="protein sequence ID" value="TMUE_3000013653.1"/>
    <property type="gene ID" value="WBGene00302913"/>
</dbReference>
<dbReference type="AlphaFoldDB" id="A0A5S6R2K3"/>
<evidence type="ECO:0000313" key="3">
    <source>
        <dbReference type="WBParaSite" id="TMUE_3000013653.1"/>
    </source>
</evidence>
<dbReference type="Pfam" id="PF23416">
    <property type="entry name" value="DUF7107"/>
    <property type="match status" value="3"/>
</dbReference>
<sequence>MGIKCKNDKDCGEKKKASSCWTEGETGKGKGGDTCKEQIEHSVMRISHSNNCAVAMFSMDKRLNDFMCVGYFGQFGFPGPPAFGDPSMFPGYFGSGYDAFGAYYGYPNYAYLPPHMMVYHPFYYGSSPGNTNVNDGTHQGKSGCSSHNDCEGPNLCISGQCQEMEPTNIKCQNDNDCPQGGCKANYCWQQPGSGGQVQPSQGQGTENEGAGIASGGPCTKQEDCNAVQMCGKDGKCVNGFSIEIECSSDSDCDEKQRCKGETCWTEGEPGHGKDGDYCTEHTECSVKSICAEKKCVPAIPSFDKCLIDLMCRGKGRVCKYFHCWKPLGSLGDLIG</sequence>
<evidence type="ECO:0000313" key="2">
    <source>
        <dbReference type="Proteomes" id="UP000046395"/>
    </source>
</evidence>
<organism evidence="2 3">
    <name type="scientific">Trichuris muris</name>
    <name type="common">Mouse whipworm</name>
    <dbReference type="NCBI Taxonomy" id="70415"/>
    <lineage>
        <taxon>Eukaryota</taxon>
        <taxon>Metazoa</taxon>
        <taxon>Ecdysozoa</taxon>
        <taxon>Nematoda</taxon>
        <taxon>Enoplea</taxon>
        <taxon>Dorylaimia</taxon>
        <taxon>Trichinellida</taxon>
        <taxon>Trichuridae</taxon>
        <taxon>Trichuris</taxon>
    </lineage>
</organism>
<evidence type="ECO:0000259" key="1">
    <source>
        <dbReference type="Pfam" id="PF23416"/>
    </source>
</evidence>
<dbReference type="STRING" id="70415.A0A5S6R2K3"/>
<dbReference type="Proteomes" id="UP000046395">
    <property type="component" value="Unassembled WGS sequence"/>
</dbReference>
<accession>A0A5S6R2K3</accession>
<feature type="domain" description="DUF7107" evidence="1">
    <location>
        <begin position="144"/>
        <end position="189"/>
    </location>
</feature>
<proteinExistence type="predicted"/>
<keyword evidence="2" id="KW-1185">Reference proteome</keyword>
<feature type="domain" description="DUF7107" evidence="1">
    <location>
        <begin position="218"/>
        <end position="265"/>
    </location>
</feature>
<name>A0A5S6R2K3_TRIMR</name>
<reference evidence="3" key="1">
    <citation type="submission" date="2019-12" db="UniProtKB">
        <authorList>
            <consortium name="WormBaseParasite"/>
        </authorList>
    </citation>
    <scope>IDENTIFICATION</scope>
</reference>
<feature type="domain" description="DUF7107" evidence="1">
    <location>
        <begin position="277"/>
        <end position="325"/>
    </location>
</feature>
<dbReference type="InterPro" id="IPR055531">
    <property type="entry name" value="DUF7107"/>
</dbReference>